<dbReference type="Gene3D" id="3.40.50.620">
    <property type="entry name" value="HUPs"/>
    <property type="match status" value="1"/>
</dbReference>
<keyword evidence="4" id="KW-1185">Reference proteome</keyword>
<organism evidence="3 4">
    <name type="scientific">Sporosarcina oncorhynchi</name>
    <dbReference type="NCBI Taxonomy" id="3056444"/>
    <lineage>
        <taxon>Bacteria</taxon>
        <taxon>Bacillati</taxon>
        <taxon>Bacillota</taxon>
        <taxon>Bacilli</taxon>
        <taxon>Bacillales</taxon>
        <taxon>Caryophanaceae</taxon>
        <taxon>Sporosarcina</taxon>
    </lineage>
</organism>
<dbReference type="Pfam" id="PF02698">
    <property type="entry name" value="DUF218"/>
    <property type="match status" value="1"/>
</dbReference>
<dbReference type="RefSeq" id="WP_317969584.1">
    <property type="nucleotide sequence ID" value="NZ_CP129118.1"/>
</dbReference>
<evidence type="ECO:0000313" key="3">
    <source>
        <dbReference type="EMBL" id="WOV88480.1"/>
    </source>
</evidence>
<dbReference type="PANTHER" id="PTHR30336:SF4">
    <property type="entry name" value="ENVELOPE BIOGENESIS FACTOR ELYC"/>
    <property type="match status" value="1"/>
</dbReference>
<evidence type="ECO:0000313" key="4">
    <source>
        <dbReference type="Proteomes" id="UP001303902"/>
    </source>
</evidence>
<feature type="transmembrane region" description="Helical" evidence="1">
    <location>
        <begin position="7"/>
        <end position="27"/>
    </location>
</feature>
<dbReference type="EMBL" id="CP129118">
    <property type="protein sequence ID" value="WOV88480.1"/>
    <property type="molecule type" value="Genomic_DNA"/>
</dbReference>
<dbReference type="InterPro" id="IPR014729">
    <property type="entry name" value="Rossmann-like_a/b/a_fold"/>
</dbReference>
<evidence type="ECO:0000259" key="2">
    <source>
        <dbReference type="Pfam" id="PF02698"/>
    </source>
</evidence>
<proteinExistence type="predicted"/>
<gene>
    <name evidence="3" type="ORF">QWT69_05020</name>
</gene>
<dbReference type="InterPro" id="IPR003848">
    <property type="entry name" value="DUF218"/>
</dbReference>
<dbReference type="PANTHER" id="PTHR30336">
    <property type="entry name" value="INNER MEMBRANE PROTEIN, PROBABLE PERMEASE"/>
    <property type="match status" value="1"/>
</dbReference>
<sequence>MNRSKKVGITVLLGLIVIVSGSAMWIMSGKWITEGQQPTADGSNKYAIILGAKVNGETPSLSLRYRLEEALAYAEKYPDVQFILSGGQGPDEDISEAEAMRKYLTDYGINEERLLLESESTSTYENIRNSKRLMPEDVKEVTIITSDYHLARARYLAEKLELQSDVIPAKTPTSVKAQQHIRERLALIKTKIVGK</sequence>
<evidence type="ECO:0000256" key="1">
    <source>
        <dbReference type="SAM" id="Phobius"/>
    </source>
</evidence>
<reference evidence="3 4" key="1">
    <citation type="submission" date="2023-06" db="EMBL/GenBank/DDBJ databases">
        <title>Sporosarcina sp. nov., isolated from Korean tranditional fermented seafood 'Jeotgal'.</title>
        <authorList>
            <person name="Yang A.I."/>
            <person name="Shin N.-R."/>
        </authorList>
    </citation>
    <scope>NUCLEOTIDE SEQUENCE [LARGE SCALE GENOMIC DNA]</scope>
    <source>
        <strain evidence="3 4">T2O-4</strain>
    </source>
</reference>
<protein>
    <submittedName>
        <fullName evidence="3">YdcF family protein</fullName>
    </submittedName>
</protein>
<keyword evidence="1" id="KW-0472">Membrane</keyword>
<keyword evidence="1" id="KW-0812">Transmembrane</keyword>
<feature type="domain" description="DUF218" evidence="2">
    <location>
        <begin position="46"/>
        <end position="175"/>
    </location>
</feature>
<keyword evidence="1" id="KW-1133">Transmembrane helix</keyword>
<dbReference type="InterPro" id="IPR051599">
    <property type="entry name" value="Cell_Envelope_Assoc"/>
</dbReference>
<accession>A0ABZ0L7D8</accession>
<dbReference type="CDD" id="cd06259">
    <property type="entry name" value="YdcF-like"/>
    <property type="match status" value="1"/>
</dbReference>
<name>A0ABZ0L7D8_9BACL</name>
<dbReference type="Proteomes" id="UP001303902">
    <property type="component" value="Chromosome"/>
</dbReference>